<dbReference type="Gene3D" id="2.60.120.260">
    <property type="entry name" value="Galactose-binding domain-like"/>
    <property type="match status" value="1"/>
</dbReference>
<organism evidence="4 5">
    <name type="scientific">Chryseobacterium soli</name>
    <dbReference type="NCBI Taxonomy" id="445961"/>
    <lineage>
        <taxon>Bacteria</taxon>
        <taxon>Pseudomonadati</taxon>
        <taxon>Bacteroidota</taxon>
        <taxon>Flavobacteriia</taxon>
        <taxon>Flavobacteriales</taxon>
        <taxon>Weeksellaceae</taxon>
        <taxon>Chryseobacterium group</taxon>
        <taxon>Chryseobacterium</taxon>
    </lineage>
</organism>
<comment type="caution">
    <text evidence="4">The sequence shown here is derived from an EMBL/GenBank/DDBJ whole genome shotgun (WGS) entry which is preliminary data.</text>
</comment>
<sequence>MKINRLFGALSLCALFSGSDILAQNFQTMPVQSGYTADVIANGIGSSMTSTTMDVDGVSFAFVARDFQLTSSSTALTYGIPTNGIINSVVASTPGLSYQLGSLSANNSLRLANTGDSGTLTFGTPKAAFKLYMLSTSGSGASAVNVTVNFSDNTTQVFSGISLLDWYNGANYAIQGIGRINRTNDVLEANSTNPRLYQSVLNIDAANQAKTIQSITVSKSSGVGIPNIFAFSAEAFTDCSAPTLQPVGALSSNSAQVSWTVPATTQAASYDIYYSTTNTAPTSTTTPNITGITGTSTTIGSLSSITTYYYWVRTNCNTATSQSAWSFSGTFTTLCGNVVPPYTNTFSSVPGGCWNASLSGGTPASGPNGTIAYWVQDGFLNAGTTGAVRMNLYSTGRAGWLKTVPFDLSAGGYRVKFDYGITTYSGTVASPMGSDDIVQFLVSNDGGVTWNVLKTWGVNDTPSNVLATYVYNLTANTGANTVFALYGNDGAVDDSQDYNFYIDNFTVESAQLGTSEVNAQKKTVNIHPNPFKETVTISDTRDMKSVTVTDVSGRVLKTIENPTKEINLSSLNAGLYLLTIQFKDGSTSTVKAIKQ</sequence>
<feature type="chain" id="PRO_5001802019" description="Fibronectin type-III domain-containing protein" evidence="2">
    <location>
        <begin position="24"/>
        <end position="595"/>
    </location>
</feature>
<feature type="signal peptide" evidence="2">
    <location>
        <begin position="1"/>
        <end position="23"/>
    </location>
</feature>
<evidence type="ECO:0000259" key="3">
    <source>
        <dbReference type="PROSITE" id="PS50853"/>
    </source>
</evidence>
<dbReference type="InterPro" id="IPR026444">
    <property type="entry name" value="Secre_tail"/>
</dbReference>
<evidence type="ECO:0000256" key="1">
    <source>
        <dbReference type="ARBA" id="ARBA00022729"/>
    </source>
</evidence>
<dbReference type="NCBIfam" id="TIGR04183">
    <property type="entry name" value="Por_Secre_tail"/>
    <property type="match status" value="1"/>
</dbReference>
<dbReference type="InterPro" id="IPR003961">
    <property type="entry name" value="FN3_dom"/>
</dbReference>
<keyword evidence="1 2" id="KW-0732">Signal</keyword>
<dbReference type="eggNOG" id="COG3291">
    <property type="taxonomic scope" value="Bacteria"/>
</dbReference>
<dbReference type="InterPro" id="IPR036116">
    <property type="entry name" value="FN3_sf"/>
</dbReference>
<dbReference type="AlphaFoldDB" id="A0A086A0C0"/>
<reference evidence="4 5" key="1">
    <citation type="submission" date="2014-07" db="EMBL/GenBank/DDBJ databases">
        <title>Genome of Chryseobacterium soli DSM 19298.</title>
        <authorList>
            <person name="Stropko S.J."/>
            <person name="Pipes S.E."/>
            <person name="Newman J."/>
        </authorList>
    </citation>
    <scope>NUCLEOTIDE SEQUENCE [LARGE SCALE GENOMIC DNA]</scope>
    <source>
        <strain evidence="4 5">DSM 19298</strain>
    </source>
</reference>
<dbReference type="Proteomes" id="UP000028705">
    <property type="component" value="Unassembled WGS sequence"/>
</dbReference>
<dbReference type="Gene3D" id="2.60.40.10">
    <property type="entry name" value="Immunoglobulins"/>
    <property type="match status" value="1"/>
</dbReference>
<proteinExistence type="predicted"/>
<evidence type="ECO:0000313" key="4">
    <source>
        <dbReference type="EMBL" id="KFF10134.1"/>
    </source>
</evidence>
<dbReference type="PROSITE" id="PS50853">
    <property type="entry name" value="FN3"/>
    <property type="match status" value="1"/>
</dbReference>
<name>A0A086A0C0_9FLAO</name>
<feature type="domain" description="Fibronectin type-III" evidence="3">
    <location>
        <begin position="241"/>
        <end position="336"/>
    </location>
</feature>
<keyword evidence="5" id="KW-1185">Reference proteome</keyword>
<evidence type="ECO:0000313" key="5">
    <source>
        <dbReference type="Proteomes" id="UP000028705"/>
    </source>
</evidence>
<dbReference type="Pfam" id="PF18962">
    <property type="entry name" value="Por_Secre_tail"/>
    <property type="match status" value="1"/>
</dbReference>
<gene>
    <name evidence="4" type="ORF">IW15_21600</name>
</gene>
<dbReference type="OrthoDB" id="1274898at2"/>
<dbReference type="RefSeq" id="WP_034715281.1">
    <property type="nucleotide sequence ID" value="NZ_JPRH01000013.1"/>
</dbReference>
<dbReference type="InterPro" id="IPR013783">
    <property type="entry name" value="Ig-like_fold"/>
</dbReference>
<dbReference type="STRING" id="445961.IW15_21600"/>
<dbReference type="EMBL" id="JPRH01000013">
    <property type="protein sequence ID" value="KFF10134.1"/>
    <property type="molecule type" value="Genomic_DNA"/>
</dbReference>
<dbReference type="SUPFAM" id="SSF49265">
    <property type="entry name" value="Fibronectin type III"/>
    <property type="match status" value="1"/>
</dbReference>
<accession>A0A086A0C0</accession>
<protein>
    <recommendedName>
        <fullName evidence="3">Fibronectin type-III domain-containing protein</fullName>
    </recommendedName>
</protein>
<evidence type="ECO:0000256" key="2">
    <source>
        <dbReference type="SAM" id="SignalP"/>
    </source>
</evidence>